<dbReference type="Proteomes" id="UP000053097">
    <property type="component" value="Unassembled WGS sequence"/>
</dbReference>
<sequence>ILRLRTCEIRYWGRVIPITGVHSDRTMEMGGTVVISNA</sequence>
<gene>
    <name evidence="1" type="ORF">X777_15126</name>
</gene>
<evidence type="ECO:0000313" key="2">
    <source>
        <dbReference type="Proteomes" id="UP000053097"/>
    </source>
</evidence>
<accession>A0A026VWI6</accession>
<evidence type="ECO:0000313" key="1">
    <source>
        <dbReference type="EMBL" id="EZA47896.1"/>
    </source>
</evidence>
<reference evidence="1 2" key="1">
    <citation type="journal article" date="2014" name="Curr. Biol.">
        <title>The genome of the clonal raider ant Cerapachys biroi.</title>
        <authorList>
            <person name="Oxley P.R."/>
            <person name="Ji L."/>
            <person name="Fetter-Pruneda I."/>
            <person name="McKenzie S.K."/>
            <person name="Li C."/>
            <person name="Hu H."/>
            <person name="Zhang G."/>
            <person name="Kronauer D.J."/>
        </authorList>
    </citation>
    <scope>NUCLEOTIDE SEQUENCE [LARGE SCALE GENOMIC DNA]</scope>
</reference>
<name>A0A026VWI6_OOCBI</name>
<proteinExistence type="predicted"/>
<dbReference type="EMBL" id="KK107755">
    <property type="protein sequence ID" value="EZA47896.1"/>
    <property type="molecule type" value="Genomic_DNA"/>
</dbReference>
<organism evidence="1 2">
    <name type="scientific">Ooceraea biroi</name>
    <name type="common">Clonal raider ant</name>
    <name type="synonym">Cerapachys biroi</name>
    <dbReference type="NCBI Taxonomy" id="2015173"/>
    <lineage>
        <taxon>Eukaryota</taxon>
        <taxon>Metazoa</taxon>
        <taxon>Ecdysozoa</taxon>
        <taxon>Arthropoda</taxon>
        <taxon>Hexapoda</taxon>
        <taxon>Insecta</taxon>
        <taxon>Pterygota</taxon>
        <taxon>Neoptera</taxon>
        <taxon>Endopterygota</taxon>
        <taxon>Hymenoptera</taxon>
        <taxon>Apocrita</taxon>
        <taxon>Aculeata</taxon>
        <taxon>Formicoidea</taxon>
        <taxon>Formicidae</taxon>
        <taxon>Dorylinae</taxon>
        <taxon>Ooceraea</taxon>
    </lineage>
</organism>
<protein>
    <submittedName>
        <fullName evidence="1">Uncharacterized protein</fullName>
    </submittedName>
</protein>
<keyword evidence="2" id="KW-1185">Reference proteome</keyword>
<dbReference type="AlphaFoldDB" id="A0A026VWI6"/>
<feature type="non-terminal residue" evidence="1">
    <location>
        <position position="1"/>
    </location>
</feature>